<dbReference type="EMBL" id="SEOQ01000177">
    <property type="protein sequence ID" value="TFY67902.1"/>
    <property type="molecule type" value="Genomic_DNA"/>
</dbReference>
<feature type="compositionally biased region" description="Basic and acidic residues" evidence="1">
    <location>
        <begin position="334"/>
        <end position="343"/>
    </location>
</feature>
<evidence type="ECO:0000313" key="4">
    <source>
        <dbReference type="Proteomes" id="UP000298327"/>
    </source>
</evidence>
<evidence type="ECO:0000259" key="2">
    <source>
        <dbReference type="Pfam" id="PF26609"/>
    </source>
</evidence>
<evidence type="ECO:0000313" key="3">
    <source>
        <dbReference type="EMBL" id="TFY67902.1"/>
    </source>
</evidence>
<evidence type="ECO:0000256" key="1">
    <source>
        <dbReference type="SAM" id="MobiDB-lite"/>
    </source>
</evidence>
<comment type="caution">
    <text evidence="3">The sequence shown here is derived from an EMBL/GenBank/DDBJ whole genome shotgun (WGS) entry which is preliminary data.</text>
</comment>
<dbReference type="OrthoDB" id="3063271at2759"/>
<feature type="compositionally biased region" description="Basic and acidic residues" evidence="1">
    <location>
        <begin position="12"/>
        <end position="29"/>
    </location>
</feature>
<protein>
    <recommendedName>
        <fullName evidence="2">DUF8191 domain-containing protein</fullName>
    </recommendedName>
</protein>
<sequence length="375" mass="42133">MPNLPDLQPHPSRQELEDNADEVKGKEDLPEPIDSSDGGEPDTFRCTSCAWEVIQGICQACGLEHAYDAEREDEIYRHIHGSISTAETLAHSDRQLTPRGTTPLLEVETFIVPPEYRQSREDEFRALLARGASRLMCETFHLEYASEGGIVAWADTDLFEEFSGPRMKEGHCWKICLGRRIILDEDDADGSQFIEGLVEEAMVFPISESSKKPWGKWETLLEKNAEDNIWVTRPVSGAFPGPYDDDEMTIDEDEDEDEDDSETSSDGDDSSQADSNDESDTVQSTKPDESDEPDEPEEALITNAYEDSDIGSDEMEVDFEPAWYEPEDQDYQEPGEHEKHDAIDVEPVLPEDEVSESSEDSDYDLDAESSGDEVL</sequence>
<dbReference type="AlphaFoldDB" id="A0A4Y9Z050"/>
<name>A0A4Y9Z050_9AGAM</name>
<feature type="compositionally biased region" description="Acidic residues" evidence="1">
    <location>
        <begin position="289"/>
        <end position="298"/>
    </location>
</feature>
<accession>A0A4Y9Z050</accession>
<gene>
    <name evidence="3" type="ORF">EVG20_g3762</name>
</gene>
<feature type="compositionally biased region" description="Acidic residues" evidence="1">
    <location>
        <begin position="306"/>
        <end position="333"/>
    </location>
</feature>
<feature type="region of interest" description="Disordered" evidence="1">
    <location>
        <begin position="232"/>
        <end position="375"/>
    </location>
</feature>
<reference evidence="3 4" key="1">
    <citation type="submission" date="2019-02" db="EMBL/GenBank/DDBJ databases">
        <title>Genome sequencing of the rare red list fungi Dentipellis fragilis.</title>
        <authorList>
            <person name="Buettner E."/>
            <person name="Kellner H."/>
        </authorList>
    </citation>
    <scope>NUCLEOTIDE SEQUENCE [LARGE SCALE GENOMIC DNA]</scope>
    <source>
        <strain evidence="3 4">DSM 105465</strain>
    </source>
</reference>
<feature type="domain" description="DUF8191" evidence="2">
    <location>
        <begin position="127"/>
        <end position="201"/>
    </location>
</feature>
<organism evidence="3 4">
    <name type="scientific">Dentipellis fragilis</name>
    <dbReference type="NCBI Taxonomy" id="205917"/>
    <lineage>
        <taxon>Eukaryota</taxon>
        <taxon>Fungi</taxon>
        <taxon>Dikarya</taxon>
        <taxon>Basidiomycota</taxon>
        <taxon>Agaricomycotina</taxon>
        <taxon>Agaricomycetes</taxon>
        <taxon>Russulales</taxon>
        <taxon>Hericiaceae</taxon>
        <taxon>Dentipellis</taxon>
    </lineage>
</organism>
<dbReference type="Pfam" id="PF26609">
    <property type="entry name" value="DUF8191"/>
    <property type="match status" value="1"/>
</dbReference>
<dbReference type="InterPro" id="IPR058504">
    <property type="entry name" value="DUF8191"/>
</dbReference>
<feature type="compositionally biased region" description="Acidic residues" evidence="1">
    <location>
        <begin position="243"/>
        <end position="280"/>
    </location>
</feature>
<dbReference type="Proteomes" id="UP000298327">
    <property type="component" value="Unassembled WGS sequence"/>
</dbReference>
<feature type="compositionally biased region" description="Acidic residues" evidence="1">
    <location>
        <begin position="349"/>
        <end position="375"/>
    </location>
</feature>
<keyword evidence="4" id="KW-1185">Reference proteome</keyword>
<feature type="region of interest" description="Disordered" evidence="1">
    <location>
        <begin position="1"/>
        <end position="41"/>
    </location>
</feature>
<proteinExistence type="predicted"/>